<dbReference type="PANTHER" id="PTHR10127:SF780">
    <property type="entry name" value="METALLOENDOPEPTIDASE"/>
    <property type="match status" value="1"/>
</dbReference>
<dbReference type="PROSITE" id="PS51864">
    <property type="entry name" value="ASTACIN"/>
    <property type="match status" value="1"/>
</dbReference>
<dbReference type="SMART" id="SM00235">
    <property type="entry name" value="ZnMc"/>
    <property type="match status" value="1"/>
</dbReference>
<feature type="active site" evidence="8">
    <location>
        <position position="160"/>
    </location>
</feature>
<evidence type="ECO:0000256" key="2">
    <source>
        <dbReference type="ARBA" id="ARBA00022670"/>
    </source>
</evidence>
<dbReference type="PANTHER" id="PTHR10127">
    <property type="entry name" value="DISCOIDIN, CUB, EGF, LAMININ , AND ZINC METALLOPROTEASE DOMAIN CONTAINING"/>
    <property type="match status" value="1"/>
</dbReference>
<keyword evidence="4 8" id="KW-0378">Hydrolase</keyword>
<dbReference type="EC" id="3.4.24.-" evidence="9"/>
<dbReference type="InterPro" id="IPR035914">
    <property type="entry name" value="Sperma_CUB_dom_sf"/>
</dbReference>
<keyword evidence="3 8" id="KW-0479">Metal-binding</keyword>
<dbReference type="GO" id="GO:0006508">
    <property type="term" value="P:proteolysis"/>
    <property type="evidence" value="ECO:0007669"/>
    <property type="project" value="UniProtKB-KW"/>
</dbReference>
<proteinExistence type="predicted"/>
<feature type="binding site" evidence="8">
    <location>
        <position position="169"/>
    </location>
    <ligand>
        <name>Zn(2+)</name>
        <dbReference type="ChEBI" id="CHEBI:29105"/>
        <note>catalytic</note>
    </ligand>
</feature>
<keyword evidence="6 8" id="KW-0482">Metalloprotease</keyword>
<dbReference type="InterPro" id="IPR001506">
    <property type="entry name" value="Peptidase_M12A"/>
</dbReference>
<evidence type="ECO:0000256" key="9">
    <source>
        <dbReference type="RuleBase" id="RU361183"/>
    </source>
</evidence>
<evidence type="ECO:0000256" key="5">
    <source>
        <dbReference type="ARBA" id="ARBA00022833"/>
    </source>
</evidence>
<evidence type="ECO:0000256" key="6">
    <source>
        <dbReference type="ARBA" id="ARBA00023049"/>
    </source>
</evidence>
<keyword evidence="7" id="KW-1015">Disulfide bond</keyword>
<name>A0A0N4ZDB3_PARTI</name>
<evidence type="ECO:0000313" key="12">
    <source>
        <dbReference type="WBParaSite" id="PTRK_0000555900.1"/>
    </source>
</evidence>
<feature type="binding site" evidence="8">
    <location>
        <position position="159"/>
    </location>
    <ligand>
        <name>Zn(2+)</name>
        <dbReference type="ChEBI" id="CHEBI:29105"/>
        <note>catalytic</note>
    </ligand>
</feature>
<dbReference type="GO" id="GO:0004222">
    <property type="term" value="F:metalloendopeptidase activity"/>
    <property type="evidence" value="ECO:0007669"/>
    <property type="project" value="UniProtKB-UniRule"/>
</dbReference>
<comment type="cofactor">
    <cofactor evidence="8 9">
        <name>Zn(2+)</name>
        <dbReference type="ChEBI" id="CHEBI:29105"/>
    </cofactor>
    <text evidence="8 9">Binds 1 zinc ion per subunit.</text>
</comment>
<evidence type="ECO:0000259" key="10">
    <source>
        <dbReference type="PROSITE" id="PS51864"/>
    </source>
</evidence>
<sequence>MIQFILLSIFYFIIIFTKSNETRQSVKKDSSYRSDIDVLFNTSGDYMNGTFSNENYTFDTAKSIYTGYPDWSFPIKYHISKSLSYPQYTKVIKSVIRSIEAQTCITFQEVSDIKDNEPGLIFVHDSSICGSFVGKDPRNIVQKIFLAYDCAEGFGYVAHEVGHALGLSHEHTRYDRDNYITIFKDHIINDKNILHNVMYKEDKNYKTLDDSPYDYGSVMHYRRFDFVTNYRFGVEGYEAMKAKNIEPYSWMMGQRKQYSFSDFKQLNLHYCDKKCNDFYTVSCKNGGYRNYKTCTRCICPRGYGGYYCEHIERIPGKCSDGTLVAIDKLTYLIAKGPKDCNYLIKAEDGISNIYLRFGYVRTMYKDVCAQGNGLEIRHEENKGKTGLCLCGGFYGLEIVSDSSQVYIEFHGVFYNSEFQLRFAMMSRFSTRPYLCWQNVCYEKEDNYYVKKEKNYRNIKIQD</sequence>
<feature type="signal peptide" evidence="9">
    <location>
        <begin position="1"/>
        <end position="19"/>
    </location>
</feature>
<keyword evidence="5 8" id="KW-0862">Zinc</keyword>
<keyword evidence="11" id="KW-1185">Reference proteome</keyword>
<keyword evidence="1" id="KW-0245">EGF-like domain</keyword>
<evidence type="ECO:0000256" key="7">
    <source>
        <dbReference type="ARBA" id="ARBA00023157"/>
    </source>
</evidence>
<dbReference type="AlphaFoldDB" id="A0A0N4ZDB3"/>
<dbReference type="SUPFAM" id="SSF55486">
    <property type="entry name" value="Metalloproteases ('zincins'), catalytic domain"/>
    <property type="match status" value="1"/>
</dbReference>
<evidence type="ECO:0000256" key="4">
    <source>
        <dbReference type="ARBA" id="ARBA00022801"/>
    </source>
</evidence>
<dbReference type="GO" id="GO:0008270">
    <property type="term" value="F:zinc ion binding"/>
    <property type="evidence" value="ECO:0007669"/>
    <property type="project" value="UniProtKB-UniRule"/>
</dbReference>
<evidence type="ECO:0000313" key="11">
    <source>
        <dbReference type="Proteomes" id="UP000038045"/>
    </source>
</evidence>
<feature type="chain" id="PRO_5005733367" description="Metalloendopeptidase" evidence="9">
    <location>
        <begin position="20"/>
        <end position="462"/>
    </location>
</feature>
<dbReference type="STRING" id="131310.A0A0N4ZDB3"/>
<dbReference type="Gene3D" id="3.40.390.10">
    <property type="entry name" value="Collagenase (Catalytic Domain)"/>
    <property type="match status" value="1"/>
</dbReference>
<evidence type="ECO:0000256" key="8">
    <source>
        <dbReference type="PROSITE-ProRule" id="PRU01211"/>
    </source>
</evidence>
<evidence type="ECO:0000256" key="1">
    <source>
        <dbReference type="ARBA" id="ARBA00022536"/>
    </source>
</evidence>
<dbReference type="Pfam" id="PF01400">
    <property type="entry name" value="Astacin"/>
    <property type="match status" value="1"/>
</dbReference>
<dbReference type="InterPro" id="IPR024079">
    <property type="entry name" value="MetalloPept_cat_dom_sf"/>
</dbReference>
<protein>
    <recommendedName>
        <fullName evidence="9">Metalloendopeptidase</fullName>
        <ecNumber evidence="9">3.4.24.-</ecNumber>
    </recommendedName>
</protein>
<keyword evidence="2 8" id="KW-0645">Protease</keyword>
<reference evidence="12" key="1">
    <citation type="submission" date="2017-02" db="UniProtKB">
        <authorList>
            <consortium name="WormBaseParasite"/>
        </authorList>
    </citation>
    <scope>IDENTIFICATION</scope>
</reference>
<evidence type="ECO:0000256" key="3">
    <source>
        <dbReference type="ARBA" id="ARBA00022723"/>
    </source>
</evidence>
<organism evidence="11 12">
    <name type="scientific">Parastrongyloides trichosuri</name>
    <name type="common">Possum-specific nematode worm</name>
    <dbReference type="NCBI Taxonomy" id="131310"/>
    <lineage>
        <taxon>Eukaryota</taxon>
        <taxon>Metazoa</taxon>
        <taxon>Ecdysozoa</taxon>
        <taxon>Nematoda</taxon>
        <taxon>Chromadorea</taxon>
        <taxon>Rhabditida</taxon>
        <taxon>Tylenchina</taxon>
        <taxon>Panagrolaimomorpha</taxon>
        <taxon>Strongyloidoidea</taxon>
        <taxon>Strongyloididae</taxon>
        <taxon>Parastrongyloides</taxon>
    </lineage>
</organism>
<feature type="binding site" evidence="8">
    <location>
        <position position="163"/>
    </location>
    <ligand>
        <name>Zn(2+)</name>
        <dbReference type="ChEBI" id="CHEBI:29105"/>
        <note>catalytic</note>
    </ligand>
</feature>
<comment type="caution">
    <text evidence="8">Lacks conserved residue(s) required for the propagation of feature annotation.</text>
</comment>
<dbReference type="InterPro" id="IPR006026">
    <property type="entry name" value="Peptidase_Metallo"/>
</dbReference>
<feature type="domain" description="Peptidase M12A" evidence="10">
    <location>
        <begin position="62"/>
        <end position="276"/>
    </location>
</feature>
<dbReference type="Proteomes" id="UP000038045">
    <property type="component" value="Unplaced"/>
</dbReference>
<dbReference type="SUPFAM" id="SSF49854">
    <property type="entry name" value="Spermadhesin, CUB domain"/>
    <property type="match status" value="1"/>
</dbReference>
<dbReference type="PRINTS" id="PR00480">
    <property type="entry name" value="ASTACIN"/>
</dbReference>
<keyword evidence="9" id="KW-0732">Signal</keyword>
<accession>A0A0N4ZDB3</accession>
<dbReference type="WBParaSite" id="PTRK_0000555900.1">
    <property type="protein sequence ID" value="PTRK_0000555900.1"/>
    <property type="gene ID" value="PTRK_0000555900"/>
</dbReference>